<dbReference type="AlphaFoldDB" id="F8K815"/>
<evidence type="ECO:0000313" key="1">
    <source>
        <dbReference type="EMBL" id="CBX20740.1"/>
    </source>
</evidence>
<organism evidence="1">
    <name type="scientific">Streptococcus pyogenes</name>
    <dbReference type="NCBI Taxonomy" id="1314"/>
    <lineage>
        <taxon>Bacteria</taxon>
        <taxon>Bacillati</taxon>
        <taxon>Bacillota</taxon>
        <taxon>Bacilli</taxon>
        <taxon>Lactobacillales</taxon>
        <taxon>Streptococcaceae</taxon>
        <taxon>Streptococcus</taxon>
    </lineage>
</organism>
<protein>
    <submittedName>
        <fullName evidence="1">Uncharacterized protein</fullName>
    </submittedName>
</protein>
<accession>F8K815</accession>
<dbReference type="EMBL" id="FR691055">
    <property type="protein sequence ID" value="CBX20740.1"/>
    <property type="molecule type" value="Genomic_DNA"/>
</dbReference>
<sequence length="37" mass="4715">MIRIRSPTKKKVNRMTISDWKRKNSNRFFIEMKRRNF</sequence>
<proteinExistence type="predicted"/>
<reference evidence="1" key="1">
    <citation type="journal article" date="2011" name="Antimicrob. Agents Chemother.">
        <title>Two distinct genetic elements are responsible for erm(TR)-mediated erythromycin resistance in tetracycline-susceptible and tetracycline-resistant strains of Streptococcus pyogenes.</title>
        <authorList>
            <person name="Brenciani A."/>
            <person name="Tiberi E."/>
            <person name="Bacciaglia A."/>
            <person name="Petrelli D."/>
            <person name="Varaldo P.E."/>
            <person name="Giovanetti E."/>
        </authorList>
    </citation>
    <scope>NUCLEOTIDE SEQUENCE</scope>
    <source>
        <strain evidence="1">IB21</strain>
    </source>
</reference>
<name>F8K815_STRPY</name>